<dbReference type="InterPro" id="IPR038566">
    <property type="entry name" value="Mediator_Med6_sf"/>
</dbReference>
<protein>
    <recommendedName>
        <fullName evidence="6">Mediator of RNA polymerase II transcription subunit 6</fullName>
    </recommendedName>
    <alternativeName>
        <fullName evidence="6">Mediator complex subunit 6</fullName>
    </alternativeName>
</protein>
<evidence type="ECO:0000256" key="6">
    <source>
        <dbReference type="RuleBase" id="RU364143"/>
    </source>
</evidence>
<dbReference type="Proteomes" id="UP000694867">
    <property type="component" value="Unplaced"/>
</dbReference>
<evidence type="ECO:0000313" key="8">
    <source>
        <dbReference type="Proteomes" id="UP000694867"/>
    </source>
</evidence>
<keyword evidence="8" id="KW-1185">Reference proteome</keyword>
<feature type="region of interest" description="Disordered" evidence="7">
    <location>
        <begin position="1"/>
        <end position="20"/>
    </location>
</feature>
<name>A0AAJ6QRG1_9ACAR</name>
<feature type="compositionally biased region" description="Low complexity" evidence="7">
    <location>
        <begin position="214"/>
        <end position="249"/>
    </location>
</feature>
<sequence>MNLKSVSKMTTKNDSNPPNPLGISWHDSAWINVLDGSNVLEYFSDRSNPFYDRTCNNETVRMQRLDPEVMNDMTGLEYILLHVQDPILYIIRKQHRHSRTQVTPQADYYVLAGVVYQAPDLNTALNSRLLSTVYHLQGAFEQTHSFSRYHPSRGYWWDFGKEEDPQKDKASDQKENGSLFQRRRVDLLLGELARRFPPKIAAPAQPVAASAVTANPAPQASAAAGIGGPAPVQNGNSTSAGNNAAPSAATGGGGRGPIRPGGGGVSQGKS</sequence>
<feature type="compositionally biased region" description="Polar residues" evidence="7">
    <location>
        <begin position="1"/>
        <end position="16"/>
    </location>
</feature>
<organism evidence="8 9">
    <name type="scientific">Galendromus occidentalis</name>
    <name type="common">western predatory mite</name>
    <dbReference type="NCBI Taxonomy" id="34638"/>
    <lineage>
        <taxon>Eukaryota</taxon>
        <taxon>Metazoa</taxon>
        <taxon>Ecdysozoa</taxon>
        <taxon>Arthropoda</taxon>
        <taxon>Chelicerata</taxon>
        <taxon>Arachnida</taxon>
        <taxon>Acari</taxon>
        <taxon>Parasitiformes</taxon>
        <taxon>Mesostigmata</taxon>
        <taxon>Gamasina</taxon>
        <taxon>Phytoseioidea</taxon>
        <taxon>Phytoseiidae</taxon>
        <taxon>Typhlodrominae</taxon>
        <taxon>Galendromus</taxon>
    </lineage>
</organism>
<comment type="function">
    <text evidence="6">Component of the Mediator complex, a coactivator involved in the regulated transcription of nearly all RNA polymerase II-dependent genes. Mediator functions as a bridge to convey information from gene-specific regulatory proteins to the basal RNA polymerase II transcription machinery. Mediator is recruited to promoters by direct interactions with regulatory proteins and serves as a scaffold for the assembly of a functional preinitiation complex with RNA polymerase II and the general transcription factors.</text>
</comment>
<reference evidence="9" key="1">
    <citation type="submission" date="2025-08" db="UniProtKB">
        <authorList>
            <consortium name="RefSeq"/>
        </authorList>
    </citation>
    <scope>IDENTIFICATION</scope>
</reference>
<dbReference type="InterPro" id="IPR007018">
    <property type="entry name" value="Mediator_Med6"/>
</dbReference>
<dbReference type="CTD" id="10001"/>
<accession>A0AAJ6QRG1</accession>
<comment type="similarity">
    <text evidence="2 6">Belongs to the Mediator complex subunit 6 family.</text>
</comment>
<feature type="region of interest" description="Disordered" evidence="7">
    <location>
        <begin position="214"/>
        <end position="270"/>
    </location>
</feature>
<dbReference type="KEGG" id="goe:100906985"/>
<dbReference type="GO" id="GO:0003712">
    <property type="term" value="F:transcription coregulator activity"/>
    <property type="evidence" value="ECO:0007669"/>
    <property type="project" value="InterPro"/>
</dbReference>
<evidence type="ECO:0000256" key="3">
    <source>
        <dbReference type="ARBA" id="ARBA00023015"/>
    </source>
</evidence>
<keyword evidence="4 6" id="KW-0804">Transcription</keyword>
<comment type="subunit">
    <text evidence="6">Component of the Mediator complex.</text>
</comment>
<dbReference type="GO" id="GO:0006357">
    <property type="term" value="P:regulation of transcription by RNA polymerase II"/>
    <property type="evidence" value="ECO:0007669"/>
    <property type="project" value="InterPro"/>
</dbReference>
<comment type="subcellular location">
    <subcellularLocation>
        <location evidence="1 6">Nucleus</location>
    </subcellularLocation>
</comment>
<dbReference type="RefSeq" id="XP_003741388.1">
    <property type="nucleotide sequence ID" value="XM_003741340.2"/>
</dbReference>
<evidence type="ECO:0000256" key="1">
    <source>
        <dbReference type="ARBA" id="ARBA00004123"/>
    </source>
</evidence>
<dbReference type="GO" id="GO:0016592">
    <property type="term" value="C:mediator complex"/>
    <property type="evidence" value="ECO:0007669"/>
    <property type="project" value="InterPro"/>
</dbReference>
<evidence type="ECO:0000256" key="4">
    <source>
        <dbReference type="ARBA" id="ARBA00023163"/>
    </source>
</evidence>
<proteinExistence type="inferred from homology"/>
<keyword evidence="5 6" id="KW-0539">Nucleus</keyword>
<evidence type="ECO:0000256" key="5">
    <source>
        <dbReference type="ARBA" id="ARBA00023242"/>
    </source>
</evidence>
<evidence type="ECO:0000313" key="9">
    <source>
        <dbReference type="RefSeq" id="XP_003741388.1"/>
    </source>
</evidence>
<dbReference type="AlphaFoldDB" id="A0AAJ6QRG1"/>
<dbReference type="PANTHER" id="PTHR13104">
    <property type="entry name" value="MED-6-RELATED"/>
    <property type="match status" value="1"/>
</dbReference>
<evidence type="ECO:0000256" key="2">
    <source>
        <dbReference type="ARBA" id="ARBA00007526"/>
    </source>
</evidence>
<keyword evidence="6" id="KW-0010">Activator</keyword>
<dbReference type="Pfam" id="PF04934">
    <property type="entry name" value="Med6"/>
    <property type="match status" value="1"/>
</dbReference>
<dbReference type="Gene3D" id="3.10.450.580">
    <property type="entry name" value="Mediator complex, subunit Med6"/>
    <property type="match status" value="1"/>
</dbReference>
<gene>
    <name evidence="9" type="primary">LOC100906985</name>
    <name evidence="6" type="synonym">MED6</name>
</gene>
<keyword evidence="3 6" id="KW-0805">Transcription regulation</keyword>
<evidence type="ECO:0000256" key="7">
    <source>
        <dbReference type="SAM" id="MobiDB-lite"/>
    </source>
</evidence>
<dbReference type="GeneID" id="100906985"/>
<feature type="compositionally biased region" description="Gly residues" evidence="7">
    <location>
        <begin position="250"/>
        <end position="270"/>
    </location>
</feature>